<dbReference type="Proteomes" id="UP000707352">
    <property type="component" value="Unassembled WGS sequence"/>
</dbReference>
<dbReference type="RefSeq" id="WP_167673319.1">
    <property type="nucleotide sequence ID" value="NZ_JAATJS010000004.1"/>
</dbReference>
<organism evidence="3 4">
    <name type="scientific">Microvirga terricola</name>
    <dbReference type="NCBI Taxonomy" id="2719797"/>
    <lineage>
        <taxon>Bacteria</taxon>
        <taxon>Pseudomonadati</taxon>
        <taxon>Pseudomonadota</taxon>
        <taxon>Alphaproteobacteria</taxon>
        <taxon>Hyphomicrobiales</taxon>
        <taxon>Methylobacteriaceae</taxon>
        <taxon>Microvirga</taxon>
    </lineage>
</organism>
<keyword evidence="2" id="KW-0964">Secreted</keyword>
<dbReference type="EMBL" id="JAATJS010000004">
    <property type="protein sequence ID" value="NIX77400.1"/>
    <property type="molecule type" value="Genomic_DNA"/>
</dbReference>
<evidence type="ECO:0000256" key="1">
    <source>
        <dbReference type="ARBA" id="ARBA00004613"/>
    </source>
</evidence>
<sequence length="693" mass="74747">MCYACVAEAQGGSWASFDPYSYGDQAEDPSQAYAEEAWNLAGHSSPVWYSSVWSWFSNNVSAAPLWGFSAAATLLPYTSFGRSKYYAPTYIDRDTLSVFSGSQWNNNKLTYSFTDSRWDYEWINPSASGFTPVSFGTEQSIRHILEGYSPNYDRPRMGLTSVESFTNLTIDYAGRDGADLQVAGFNPGQIINRSHGYYPGVPVYGGDLWLQYGKDDPLPGSYQYFLFLHEMGHTLGMKHSHEAAGVLPAMSSWHDSTEYTVMSYNDQGMYPQTYMMYDIAALQEMYGADFTTNSGNTVYKWNPYNGETYVNGVSQGATKDSKIFLTVWDGGGVDTYDFSAYTGYTEVDLAPGGYSMFSPYQRAQKSGFAGYAGGNVYNALQYHGDSRSLIENAIGGSWADHIRGNQANNMLTGNAGNDSLFGLDGNDTLYGGVGDDLLDDKSPWANSTYVYGKDLMDGGAGNDRIYGRFGNDTLYGGDGNDTIDAGEDNDLIYGGAGHDYVVGGTGADSIYGDAGNDILYGQSGNDTLDGGLGNDTVDGGDHDDIVYGRDGNDLILGGGGQDYLFGMEGNDTVYGGDGNDYIYGYTGTDALFGDAGDDILIADGYGSRLTGGTGNDTFWIINSAQSAVITDFAAGWGVTDRVQFSSSLFSSFFAVMASAYQSGTDVVIAKDGMSVTLSNMLLSKLVADDFAFI</sequence>
<dbReference type="InterPro" id="IPR024079">
    <property type="entry name" value="MetalloPept_cat_dom_sf"/>
</dbReference>
<dbReference type="Gene3D" id="2.150.10.10">
    <property type="entry name" value="Serralysin-like metalloprotease, C-terminal"/>
    <property type="match status" value="4"/>
</dbReference>
<comment type="subcellular location">
    <subcellularLocation>
        <location evidence="1">Secreted</location>
    </subcellularLocation>
</comment>
<name>A0ABX0VFE1_9HYPH</name>
<evidence type="ECO:0000256" key="2">
    <source>
        <dbReference type="ARBA" id="ARBA00022525"/>
    </source>
</evidence>
<evidence type="ECO:0000313" key="4">
    <source>
        <dbReference type="Proteomes" id="UP000707352"/>
    </source>
</evidence>
<gene>
    <name evidence="3" type="ORF">HB375_12365</name>
</gene>
<proteinExistence type="predicted"/>
<dbReference type="InterPro" id="IPR034033">
    <property type="entry name" value="Serralysin-like"/>
</dbReference>
<dbReference type="CDD" id="cd04277">
    <property type="entry name" value="ZnMc_serralysin_like"/>
    <property type="match status" value="1"/>
</dbReference>
<protein>
    <recommendedName>
        <fullName evidence="5">Peptidase metallopeptidase domain-containing protein</fullName>
    </recommendedName>
</protein>
<dbReference type="Pfam" id="PF00353">
    <property type="entry name" value="HemolysinCabind"/>
    <property type="match status" value="4"/>
</dbReference>
<dbReference type="Gene3D" id="3.40.390.10">
    <property type="entry name" value="Collagenase (Catalytic Domain)"/>
    <property type="match status" value="1"/>
</dbReference>
<dbReference type="SUPFAM" id="SSF51120">
    <property type="entry name" value="beta-Roll"/>
    <property type="match status" value="2"/>
</dbReference>
<dbReference type="InterPro" id="IPR011049">
    <property type="entry name" value="Serralysin-like_metalloprot_C"/>
</dbReference>
<keyword evidence="4" id="KW-1185">Reference proteome</keyword>
<reference evidence="3 4" key="1">
    <citation type="submission" date="2020-03" db="EMBL/GenBank/DDBJ databases">
        <title>The genome sequence of Microvirga sp. c23x22.</title>
        <authorList>
            <person name="Zhang X."/>
        </authorList>
    </citation>
    <scope>NUCLEOTIDE SEQUENCE [LARGE SCALE GENOMIC DNA]</scope>
    <source>
        <strain evidence="4">c23x22</strain>
    </source>
</reference>
<dbReference type="PRINTS" id="PR00313">
    <property type="entry name" value="CABNDNGRPT"/>
</dbReference>
<accession>A0ABX0VFE1</accession>
<dbReference type="InterPro" id="IPR050557">
    <property type="entry name" value="RTX_toxin/Mannuronan_C5-epim"/>
</dbReference>
<dbReference type="PANTHER" id="PTHR38340:SF1">
    <property type="entry name" value="S-LAYER PROTEIN"/>
    <property type="match status" value="1"/>
</dbReference>
<dbReference type="InterPro" id="IPR001343">
    <property type="entry name" value="Hemolysn_Ca-bd"/>
</dbReference>
<evidence type="ECO:0000313" key="3">
    <source>
        <dbReference type="EMBL" id="NIX77400.1"/>
    </source>
</evidence>
<dbReference type="PANTHER" id="PTHR38340">
    <property type="entry name" value="S-LAYER PROTEIN"/>
    <property type="match status" value="1"/>
</dbReference>
<dbReference type="SUPFAM" id="SSF55486">
    <property type="entry name" value="Metalloproteases ('zincins'), catalytic domain"/>
    <property type="match status" value="1"/>
</dbReference>
<comment type="caution">
    <text evidence="3">The sequence shown here is derived from an EMBL/GenBank/DDBJ whole genome shotgun (WGS) entry which is preliminary data.</text>
</comment>
<dbReference type="InterPro" id="IPR018511">
    <property type="entry name" value="Hemolysin-typ_Ca-bd_CS"/>
</dbReference>
<dbReference type="PROSITE" id="PS00330">
    <property type="entry name" value="HEMOLYSIN_CALCIUM"/>
    <property type="match status" value="2"/>
</dbReference>
<evidence type="ECO:0008006" key="5">
    <source>
        <dbReference type="Google" id="ProtNLM"/>
    </source>
</evidence>